<organism evidence="1 2">
    <name type="scientific">Pluteus cervinus</name>
    <dbReference type="NCBI Taxonomy" id="181527"/>
    <lineage>
        <taxon>Eukaryota</taxon>
        <taxon>Fungi</taxon>
        <taxon>Dikarya</taxon>
        <taxon>Basidiomycota</taxon>
        <taxon>Agaricomycotina</taxon>
        <taxon>Agaricomycetes</taxon>
        <taxon>Agaricomycetidae</taxon>
        <taxon>Agaricales</taxon>
        <taxon>Pluteineae</taxon>
        <taxon>Pluteaceae</taxon>
        <taxon>Pluteus</taxon>
    </lineage>
</organism>
<gene>
    <name evidence="1" type="ORF">BDN72DRAFT_864736</name>
</gene>
<accession>A0ACD3A2M0</accession>
<evidence type="ECO:0000313" key="2">
    <source>
        <dbReference type="Proteomes" id="UP000308600"/>
    </source>
</evidence>
<evidence type="ECO:0000313" key="1">
    <source>
        <dbReference type="EMBL" id="TFK59940.1"/>
    </source>
</evidence>
<keyword evidence="2" id="KW-1185">Reference proteome</keyword>
<dbReference type="EMBL" id="ML208860">
    <property type="protein sequence ID" value="TFK59940.1"/>
    <property type="molecule type" value="Genomic_DNA"/>
</dbReference>
<reference evidence="1 2" key="1">
    <citation type="journal article" date="2019" name="Nat. Ecol. Evol.">
        <title>Megaphylogeny resolves global patterns of mushroom evolution.</title>
        <authorList>
            <person name="Varga T."/>
            <person name="Krizsan K."/>
            <person name="Foldi C."/>
            <person name="Dima B."/>
            <person name="Sanchez-Garcia M."/>
            <person name="Sanchez-Ramirez S."/>
            <person name="Szollosi G.J."/>
            <person name="Szarkandi J.G."/>
            <person name="Papp V."/>
            <person name="Albert L."/>
            <person name="Andreopoulos W."/>
            <person name="Angelini C."/>
            <person name="Antonin V."/>
            <person name="Barry K.W."/>
            <person name="Bougher N.L."/>
            <person name="Buchanan P."/>
            <person name="Buyck B."/>
            <person name="Bense V."/>
            <person name="Catcheside P."/>
            <person name="Chovatia M."/>
            <person name="Cooper J."/>
            <person name="Damon W."/>
            <person name="Desjardin D."/>
            <person name="Finy P."/>
            <person name="Geml J."/>
            <person name="Haridas S."/>
            <person name="Hughes K."/>
            <person name="Justo A."/>
            <person name="Karasinski D."/>
            <person name="Kautmanova I."/>
            <person name="Kiss B."/>
            <person name="Kocsube S."/>
            <person name="Kotiranta H."/>
            <person name="LaButti K.M."/>
            <person name="Lechner B.E."/>
            <person name="Liimatainen K."/>
            <person name="Lipzen A."/>
            <person name="Lukacs Z."/>
            <person name="Mihaltcheva S."/>
            <person name="Morgado L.N."/>
            <person name="Niskanen T."/>
            <person name="Noordeloos M.E."/>
            <person name="Ohm R.A."/>
            <person name="Ortiz-Santana B."/>
            <person name="Ovrebo C."/>
            <person name="Racz N."/>
            <person name="Riley R."/>
            <person name="Savchenko A."/>
            <person name="Shiryaev A."/>
            <person name="Soop K."/>
            <person name="Spirin V."/>
            <person name="Szebenyi C."/>
            <person name="Tomsovsky M."/>
            <person name="Tulloss R.E."/>
            <person name="Uehling J."/>
            <person name="Grigoriev I.V."/>
            <person name="Vagvolgyi C."/>
            <person name="Papp T."/>
            <person name="Martin F.M."/>
            <person name="Miettinen O."/>
            <person name="Hibbett D.S."/>
            <person name="Nagy L.G."/>
        </authorList>
    </citation>
    <scope>NUCLEOTIDE SEQUENCE [LARGE SCALE GENOMIC DNA]</scope>
    <source>
        <strain evidence="1 2">NL-1719</strain>
    </source>
</reference>
<dbReference type="Proteomes" id="UP000308600">
    <property type="component" value="Unassembled WGS sequence"/>
</dbReference>
<sequence>MTPGSSHSTIMVVLDSMYYCRPRDLQMTKKEELSKLIAHLYYGALVWSTASGLLGALQELDAATWIHNHHWKTGLRRLPPPNLKLKTRTEYSSCCSIPRGYLPTPNIPPPGGLTGLRRCGYSVTRKPQLKEKWTKRAVTSSIHYQETTGTLAVPHNIAAEVAVRQIVVDQFDSTKPLTTDVRYIDNPIGSVWRIRLPTCEPVVDLRCAAEVVTIQGRGGGSVLDLTDIPNREHK</sequence>
<name>A0ACD3A2M0_9AGAR</name>
<proteinExistence type="predicted"/>
<protein>
    <submittedName>
        <fullName evidence="1">Uncharacterized protein</fullName>
    </submittedName>
</protein>